<protein>
    <submittedName>
        <fullName evidence="1">Uncharacterized protein</fullName>
    </submittedName>
</protein>
<proteinExistence type="predicted"/>
<gene>
    <name evidence="1" type="ORF">O1611_g493</name>
</gene>
<name>A0ACC2K033_9PEZI</name>
<sequence>MDMIPPPPMNPNDPGRGIWFIGLTWTFTILSLLVVGTRFWVRIAVTHILYVEDWLMLVAAILNLLGESFLTVSFHYGLGKHDQDLTFDQLVNTAKWIWIQYLPAILSSAVARISITILLVRIFAPKTALKWFLITVTTLSCAAIFAQIITVFNQFKPVEGLWNPLANAKLQYSPSIAEVEGNIIGGELSAIYLLTIHCTDDAHFEALFAFGDLVYVLAPVIVVWKLNMPFRKKLGLCILLSFSLITMALSIAKSVNATSSAGTLYGNTLGLFFAGVEQTFVIILGCVPPLSSITKLKLPSAIQSMTDSVRQLVGSTSRTSRDTQYNIENSNERGEGSYYELGAGNKSKSSVRAKNNMVDTTLASNVSAHSGKSLIR</sequence>
<evidence type="ECO:0000313" key="1">
    <source>
        <dbReference type="EMBL" id="KAJ8133128.1"/>
    </source>
</evidence>
<comment type="caution">
    <text evidence="1">The sequence shown here is derived from an EMBL/GenBank/DDBJ whole genome shotgun (WGS) entry which is preliminary data.</text>
</comment>
<accession>A0ACC2K033</accession>
<organism evidence="1 2">
    <name type="scientific">Lasiodiplodia mahajangana</name>
    <dbReference type="NCBI Taxonomy" id="1108764"/>
    <lineage>
        <taxon>Eukaryota</taxon>
        <taxon>Fungi</taxon>
        <taxon>Dikarya</taxon>
        <taxon>Ascomycota</taxon>
        <taxon>Pezizomycotina</taxon>
        <taxon>Dothideomycetes</taxon>
        <taxon>Dothideomycetes incertae sedis</taxon>
        <taxon>Botryosphaeriales</taxon>
        <taxon>Botryosphaeriaceae</taxon>
        <taxon>Lasiodiplodia</taxon>
    </lineage>
</organism>
<dbReference type="Proteomes" id="UP001153332">
    <property type="component" value="Unassembled WGS sequence"/>
</dbReference>
<evidence type="ECO:0000313" key="2">
    <source>
        <dbReference type="Proteomes" id="UP001153332"/>
    </source>
</evidence>
<reference evidence="1" key="1">
    <citation type="submission" date="2022-12" db="EMBL/GenBank/DDBJ databases">
        <title>Genome Sequence of Lasiodiplodia mahajangana.</title>
        <authorList>
            <person name="Buettner E."/>
        </authorList>
    </citation>
    <scope>NUCLEOTIDE SEQUENCE</scope>
    <source>
        <strain evidence="1">VT137</strain>
    </source>
</reference>
<dbReference type="EMBL" id="JAPUUL010000042">
    <property type="protein sequence ID" value="KAJ8133128.1"/>
    <property type="molecule type" value="Genomic_DNA"/>
</dbReference>
<keyword evidence="2" id="KW-1185">Reference proteome</keyword>